<evidence type="ECO:0000313" key="4">
    <source>
        <dbReference type="Proteomes" id="UP000006281"/>
    </source>
</evidence>
<dbReference type="Gene3D" id="2.80.10.50">
    <property type="match status" value="1"/>
</dbReference>
<name>K0K230_SACES</name>
<dbReference type="PATRIC" id="fig|1179773.3.peg.7149"/>
<proteinExistence type="predicted"/>
<keyword evidence="4" id="KW-1185">Reference proteome</keyword>
<reference evidence="3 4" key="1">
    <citation type="journal article" date="2012" name="BMC Genomics">
        <title>Complete genome sequence of Saccharothrix espanaensis DSM 44229T and comparison to the other completely sequenced Pseudonocardiaceae.</title>
        <authorList>
            <person name="Strobel T."/>
            <person name="Al-Dilaimi A."/>
            <person name="Blom J."/>
            <person name="Gessner A."/>
            <person name="Kalinowski J."/>
            <person name="Luzhetska M."/>
            <person name="Puhler A."/>
            <person name="Szczepanowski R."/>
            <person name="Bechthold A."/>
            <person name="Ruckert C."/>
        </authorList>
    </citation>
    <scope>NUCLEOTIDE SEQUENCE [LARGE SCALE GENOMIC DNA]</scope>
    <source>
        <strain evidence="4">ATCC 51144 / DSM 44229 / JCM 9112 / NBRC 15066 / NRRL 15764</strain>
    </source>
</reference>
<evidence type="ECO:0000259" key="2">
    <source>
        <dbReference type="Pfam" id="PF00652"/>
    </source>
</evidence>
<organism evidence="3 4">
    <name type="scientific">Saccharothrix espanaensis (strain ATCC 51144 / DSM 44229 / JCM 9112 / NBRC 15066 / NRRL 15764)</name>
    <dbReference type="NCBI Taxonomy" id="1179773"/>
    <lineage>
        <taxon>Bacteria</taxon>
        <taxon>Bacillati</taxon>
        <taxon>Actinomycetota</taxon>
        <taxon>Actinomycetes</taxon>
        <taxon>Pseudonocardiales</taxon>
        <taxon>Pseudonocardiaceae</taxon>
        <taxon>Saccharothrix</taxon>
    </lineage>
</organism>
<evidence type="ECO:0000256" key="1">
    <source>
        <dbReference type="SAM" id="SignalP"/>
    </source>
</evidence>
<evidence type="ECO:0000313" key="3">
    <source>
        <dbReference type="EMBL" id="CCH34310.1"/>
    </source>
</evidence>
<gene>
    <name evidence="3" type="ordered locus">BN6_70750</name>
</gene>
<protein>
    <recommendedName>
        <fullName evidence="2">Ricin B lectin domain-containing protein</fullName>
    </recommendedName>
</protein>
<feature type="domain" description="Ricin B lectin" evidence="2">
    <location>
        <begin position="53"/>
        <end position="149"/>
    </location>
</feature>
<accession>K0K230</accession>
<dbReference type="InterPro" id="IPR000772">
    <property type="entry name" value="Ricin_B_lectin"/>
</dbReference>
<feature type="signal peptide" evidence="1">
    <location>
        <begin position="1"/>
        <end position="26"/>
    </location>
</feature>
<dbReference type="InterPro" id="IPR035992">
    <property type="entry name" value="Ricin_B-like_lectins"/>
</dbReference>
<dbReference type="AlphaFoldDB" id="K0K230"/>
<dbReference type="PROSITE" id="PS50231">
    <property type="entry name" value="RICIN_B_LECTIN"/>
    <property type="match status" value="1"/>
</dbReference>
<dbReference type="Pfam" id="PF00652">
    <property type="entry name" value="Ricin_B_lectin"/>
    <property type="match status" value="1"/>
</dbReference>
<dbReference type="HOGENOM" id="CLU_1702981_0_0_11"/>
<sequence>MRSRAVFAAAALALVSTLGLAPAASADEAVFVIESANGSEDVWTQTFFDTNPVTAGEFRGLDRQRWIYDYDEDTFRNIGTGTCATAVDRDRIKGRDCDDDDPGQKWTRRGSGNSRLLVNKEFGTCAEYKGLDNPLRLENCDAENRKQRWYLNEQ</sequence>
<dbReference type="Proteomes" id="UP000006281">
    <property type="component" value="Chromosome"/>
</dbReference>
<feature type="chain" id="PRO_5038813142" description="Ricin B lectin domain-containing protein" evidence="1">
    <location>
        <begin position="27"/>
        <end position="154"/>
    </location>
</feature>
<dbReference type="KEGG" id="sesp:BN6_70750"/>
<dbReference type="SUPFAM" id="SSF50370">
    <property type="entry name" value="Ricin B-like lectins"/>
    <property type="match status" value="1"/>
</dbReference>
<dbReference type="EMBL" id="HE804045">
    <property type="protein sequence ID" value="CCH34310.1"/>
    <property type="molecule type" value="Genomic_DNA"/>
</dbReference>
<keyword evidence="1" id="KW-0732">Signal</keyword>
<dbReference type="BioCyc" id="SESP1179773:BN6_RS34135-MONOMER"/>